<dbReference type="EMBL" id="BHXQ01000003">
    <property type="protein sequence ID" value="GCC51789.1"/>
    <property type="molecule type" value="Genomic_DNA"/>
</dbReference>
<evidence type="ECO:0000313" key="10">
    <source>
        <dbReference type="EMBL" id="GCC51789.1"/>
    </source>
</evidence>
<dbReference type="InterPro" id="IPR035965">
    <property type="entry name" value="PAS-like_dom_sf"/>
</dbReference>
<feature type="transmembrane region" description="Helical" evidence="8">
    <location>
        <begin position="33"/>
        <end position="54"/>
    </location>
</feature>
<dbReference type="PROSITE" id="PS50109">
    <property type="entry name" value="HIS_KIN"/>
    <property type="match status" value="1"/>
</dbReference>
<dbReference type="Proteomes" id="UP000288227">
    <property type="component" value="Unassembled WGS sequence"/>
</dbReference>
<keyword evidence="8" id="KW-0812">Transmembrane</keyword>
<evidence type="ECO:0000256" key="4">
    <source>
        <dbReference type="ARBA" id="ARBA00022741"/>
    </source>
</evidence>
<dbReference type="GO" id="GO:0007234">
    <property type="term" value="P:osmosensory signaling via phosphorelay pathway"/>
    <property type="evidence" value="ECO:0007669"/>
    <property type="project" value="TreeGrafter"/>
</dbReference>
<dbReference type="InterPro" id="IPR050351">
    <property type="entry name" value="BphY/WalK/GraS-like"/>
</dbReference>
<dbReference type="SUPFAM" id="SSF55874">
    <property type="entry name" value="ATPase domain of HSP90 chaperone/DNA topoisomerase II/histidine kinase"/>
    <property type="match status" value="1"/>
</dbReference>
<keyword evidence="7" id="KW-0902">Two-component regulatory system</keyword>
<feature type="transmembrane region" description="Helical" evidence="8">
    <location>
        <begin position="9"/>
        <end position="27"/>
    </location>
</feature>
<dbReference type="InterPro" id="IPR005467">
    <property type="entry name" value="His_kinase_dom"/>
</dbReference>
<dbReference type="InterPro" id="IPR003594">
    <property type="entry name" value="HATPase_dom"/>
</dbReference>
<evidence type="ECO:0000313" key="11">
    <source>
        <dbReference type="Proteomes" id="UP000288227"/>
    </source>
</evidence>
<dbReference type="SUPFAM" id="SSF55785">
    <property type="entry name" value="PYP-like sensor domain (PAS domain)"/>
    <property type="match status" value="1"/>
</dbReference>
<evidence type="ECO:0000256" key="5">
    <source>
        <dbReference type="ARBA" id="ARBA00022777"/>
    </source>
</evidence>
<accession>A0A401UA68</accession>
<dbReference type="GO" id="GO:0000156">
    <property type="term" value="F:phosphorelay response regulator activity"/>
    <property type="evidence" value="ECO:0007669"/>
    <property type="project" value="TreeGrafter"/>
</dbReference>
<evidence type="ECO:0000256" key="6">
    <source>
        <dbReference type="ARBA" id="ARBA00022840"/>
    </source>
</evidence>
<dbReference type="GO" id="GO:0004673">
    <property type="term" value="F:protein histidine kinase activity"/>
    <property type="evidence" value="ECO:0007669"/>
    <property type="project" value="UniProtKB-EC"/>
</dbReference>
<dbReference type="InterPro" id="IPR004358">
    <property type="entry name" value="Sig_transdc_His_kin-like_C"/>
</dbReference>
<keyword evidence="4" id="KW-0547">Nucleotide-binding</keyword>
<keyword evidence="5" id="KW-0418">Kinase</keyword>
<dbReference type="AlphaFoldDB" id="A0A401UA68"/>
<keyword evidence="3" id="KW-0808">Transferase</keyword>
<evidence type="ECO:0000256" key="7">
    <source>
        <dbReference type="ARBA" id="ARBA00023012"/>
    </source>
</evidence>
<name>A0A401UA68_9BACT</name>
<organism evidence="10 11">
    <name type="scientific">Chryseotalea sanaruensis</name>
    <dbReference type="NCBI Taxonomy" id="2482724"/>
    <lineage>
        <taxon>Bacteria</taxon>
        <taxon>Pseudomonadati</taxon>
        <taxon>Bacteroidota</taxon>
        <taxon>Cytophagia</taxon>
        <taxon>Cytophagales</taxon>
        <taxon>Chryseotaleaceae</taxon>
        <taxon>Chryseotalea</taxon>
    </lineage>
</organism>
<reference evidence="10 11" key="1">
    <citation type="submission" date="2018-11" db="EMBL/GenBank/DDBJ databases">
        <title>Chryseotalea sanarue gen. nov., sp., nov., a member of the family Cytophagaceae, isolated from a brackish lake in Hamamatsu Japan.</title>
        <authorList>
            <person name="Maejima Y."/>
            <person name="Iino T."/>
            <person name="Muraguchi Y."/>
            <person name="Fukuda K."/>
            <person name="Ohkuma M."/>
            <person name="Moriuchi R."/>
            <person name="Dohra H."/>
            <person name="Kimbara K."/>
            <person name="Shintani M."/>
        </authorList>
    </citation>
    <scope>NUCLEOTIDE SEQUENCE [LARGE SCALE GENOMIC DNA]</scope>
    <source>
        <strain evidence="10 11">Ys</strain>
    </source>
</reference>
<dbReference type="GO" id="GO:0030295">
    <property type="term" value="F:protein kinase activator activity"/>
    <property type="evidence" value="ECO:0007669"/>
    <property type="project" value="TreeGrafter"/>
</dbReference>
<keyword evidence="8" id="KW-0472">Membrane</keyword>
<dbReference type="RefSeq" id="WP_127122436.1">
    <property type="nucleotide sequence ID" value="NZ_BHXQ01000003.1"/>
</dbReference>
<dbReference type="PANTHER" id="PTHR42878:SF7">
    <property type="entry name" value="SENSOR HISTIDINE KINASE GLRK"/>
    <property type="match status" value="1"/>
</dbReference>
<proteinExistence type="predicted"/>
<feature type="domain" description="Histidine kinase" evidence="9">
    <location>
        <begin position="227"/>
        <end position="447"/>
    </location>
</feature>
<comment type="catalytic activity">
    <reaction evidence="1">
        <text>ATP + protein L-histidine = ADP + protein N-phospho-L-histidine.</text>
        <dbReference type="EC" id="2.7.13.3"/>
    </reaction>
</comment>
<dbReference type="Gene3D" id="3.30.565.10">
    <property type="entry name" value="Histidine kinase-like ATPase, C-terminal domain"/>
    <property type="match status" value="1"/>
</dbReference>
<dbReference type="Pfam" id="PF02518">
    <property type="entry name" value="HATPase_c"/>
    <property type="match status" value="1"/>
</dbReference>
<dbReference type="SMART" id="SM00387">
    <property type="entry name" value="HATPase_c"/>
    <property type="match status" value="1"/>
</dbReference>
<evidence type="ECO:0000256" key="1">
    <source>
        <dbReference type="ARBA" id="ARBA00000085"/>
    </source>
</evidence>
<keyword evidence="6 10" id="KW-0067">ATP-binding</keyword>
<evidence type="ECO:0000256" key="2">
    <source>
        <dbReference type="ARBA" id="ARBA00012438"/>
    </source>
</evidence>
<dbReference type="PANTHER" id="PTHR42878">
    <property type="entry name" value="TWO-COMPONENT HISTIDINE KINASE"/>
    <property type="match status" value="1"/>
</dbReference>
<keyword evidence="8" id="KW-1133">Transmembrane helix</keyword>
<dbReference type="EC" id="2.7.13.3" evidence="2"/>
<dbReference type="InterPro" id="IPR036890">
    <property type="entry name" value="HATPase_C_sf"/>
</dbReference>
<sequence>MLKDFRSRALLRTLLLGTSMALLMYMVSKPNMLFASVLVGFVIIAQLAEIFRFVSQTNRKLTRFLESIKYSDFISGFAADHKLGNSFKDLNIAFNEVMEAFRKARSEKEESWQYLNTVVQQVRTGIISFDSEGNIQLINNNAKRYIGTNTIKNIRELIDSNPKLYHNINSVEAGKSELYKASNDLQLTIQCTELRIRGVDVKLLTLQNIQGELQKQEAEAWQNLTRVLRHEIMNSITPISSLTSTLREILEHDIKKVDDHFEINDETATDLKDGLSTIENRSKGLIKFIDAYREYTSLPKPVFKSVRLKDLVDKVSTLMKEELKRTNIKFEVSCASEYITIQADEEMIEQVLINLLKNAKEALAETKDASLILKAYLQDNAVKIDITDNGPGIIREAIENIFVPFYTTKRSGSGIGLSLSRQIMQLHNGSITVVSEPDVKTVFTLKF</sequence>
<protein>
    <recommendedName>
        <fullName evidence="2">histidine kinase</fullName>
        <ecNumber evidence="2">2.7.13.3</ecNumber>
    </recommendedName>
</protein>
<dbReference type="PRINTS" id="PR00344">
    <property type="entry name" value="BCTRLSENSOR"/>
</dbReference>
<evidence type="ECO:0000256" key="8">
    <source>
        <dbReference type="SAM" id="Phobius"/>
    </source>
</evidence>
<dbReference type="GO" id="GO:0005524">
    <property type="term" value="F:ATP binding"/>
    <property type="evidence" value="ECO:0007669"/>
    <property type="project" value="UniProtKB-KW"/>
</dbReference>
<evidence type="ECO:0000256" key="3">
    <source>
        <dbReference type="ARBA" id="ARBA00022679"/>
    </source>
</evidence>
<gene>
    <name evidence="10" type="ORF">SanaruYs_20180</name>
</gene>
<dbReference type="OrthoDB" id="1931120at2"/>
<evidence type="ECO:0000259" key="9">
    <source>
        <dbReference type="PROSITE" id="PS50109"/>
    </source>
</evidence>
<comment type="caution">
    <text evidence="10">The sequence shown here is derived from an EMBL/GenBank/DDBJ whole genome shotgun (WGS) entry which is preliminary data.</text>
</comment>
<keyword evidence="11" id="KW-1185">Reference proteome</keyword>